<dbReference type="InterPro" id="IPR025110">
    <property type="entry name" value="AMP-bd_C"/>
</dbReference>
<dbReference type="InterPro" id="IPR042099">
    <property type="entry name" value="ANL_N_sf"/>
</dbReference>
<dbReference type="PANTHER" id="PTHR43605">
    <property type="entry name" value="ACYL-COENZYME A SYNTHETASE"/>
    <property type="match status" value="1"/>
</dbReference>
<dbReference type="Proteomes" id="UP000619244">
    <property type="component" value="Unassembled WGS sequence"/>
</dbReference>
<keyword evidence="9" id="KW-1185">Reference proteome</keyword>
<dbReference type="PANTHER" id="PTHR43605:SF10">
    <property type="entry name" value="ACYL-COA SYNTHETASE MEDIUM CHAIN FAMILY MEMBER 3"/>
    <property type="match status" value="1"/>
</dbReference>
<name>A0A918NT86_9ACTN</name>
<reference evidence="8" key="1">
    <citation type="journal article" date="2014" name="Int. J. Syst. Evol. Microbiol.">
        <title>Complete genome sequence of Corynebacterium casei LMG S-19264T (=DSM 44701T), isolated from a smear-ripened cheese.</title>
        <authorList>
            <consortium name="US DOE Joint Genome Institute (JGI-PGF)"/>
            <person name="Walter F."/>
            <person name="Albersmeier A."/>
            <person name="Kalinowski J."/>
            <person name="Ruckert C."/>
        </authorList>
    </citation>
    <scope>NUCLEOTIDE SEQUENCE</scope>
    <source>
        <strain evidence="8">JCM 4790</strain>
    </source>
</reference>
<feature type="domain" description="AMP-dependent synthetase/ligase" evidence="6">
    <location>
        <begin position="48"/>
        <end position="404"/>
    </location>
</feature>
<proteinExistence type="inferred from homology"/>
<dbReference type="InterPro" id="IPR000873">
    <property type="entry name" value="AMP-dep_synth/lig_dom"/>
</dbReference>
<evidence type="ECO:0000256" key="4">
    <source>
        <dbReference type="ARBA" id="ARBA00022840"/>
    </source>
</evidence>
<dbReference type="AlphaFoldDB" id="A0A918NT86"/>
<dbReference type="GO" id="GO:0006633">
    <property type="term" value="P:fatty acid biosynthetic process"/>
    <property type="evidence" value="ECO:0007669"/>
    <property type="project" value="TreeGrafter"/>
</dbReference>
<sequence length="556" mass="61545">MTTATEHFRSARDFLLQHREDYATAYEHFAWPRPETFNWALDWFDVIARGNDRTALHIAEEDGTSAAHSFADLSERSDRTANWLRERGVRPEDRVLVMLGNQVELWEIALAAMKLRAVVIPATPLLGPLDLRDRVERGRVGHVVVRAQDAAKFDEVPGGYTRIAVGGAREGWLAYEDAYAAPAAFEPDGVTRPDDPLMLYFTSGTTARPKLVEHTHASYPIGHLTTMFWIGLRPGDVHLNISSPGWAKHAWSSLFAPWNAEATIFVHNYTRFDPARLMAEMDRAGVTTFCAPPTVWRMLIQADLTQLRTPPREAVAAGEPLNPEVVEQVRRAWGVTVRDGFGQTETAVQVSNSPGQPLRTGSMGRPSPGYRVVLLDPVSGEPGVEEGEICLDLSERPVGVMTGYHGDPDRTAEAMAGGYYRTGDIGSRDADGYITYVGRADDVFKASDYKISPFELESALLEHEAVAEAAVVPAPDELRLAVPKAYVVLAAGWEPGPDTAKVLFEHSRSVLAPYKRLRRLEFGELPKTVSGKIRRIELREATAAGSAAEYREEDFR</sequence>
<dbReference type="InterPro" id="IPR051087">
    <property type="entry name" value="Mitochondrial_ACSM"/>
</dbReference>
<dbReference type="RefSeq" id="WP_190193015.1">
    <property type="nucleotide sequence ID" value="NZ_BMVU01000033.1"/>
</dbReference>
<evidence type="ECO:0000256" key="1">
    <source>
        <dbReference type="ARBA" id="ARBA00006432"/>
    </source>
</evidence>
<dbReference type="GO" id="GO:0006637">
    <property type="term" value="P:acyl-CoA metabolic process"/>
    <property type="evidence" value="ECO:0007669"/>
    <property type="project" value="TreeGrafter"/>
</dbReference>
<dbReference type="GO" id="GO:0015645">
    <property type="term" value="F:fatty acid ligase activity"/>
    <property type="evidence" value="ECO:0007669"/>
    <property type="project" value="TreeGrafter"/>
</dbReference>
<comment type="similarity">
    <text evidence="1">Belongs to the ATP-dependent AMP-binding enzyme family.</text>
</comment>
<organism evidence="8 9">
    <name type="scientific">Streptomyces minutiscleroticus</name>
    <dbReference type="NCBI Taxonomy" id="68238"/>
    <lineage>
        <taxon>Bacteria</taxon>
        <taxon>Bacillati</taxon>
        <taxon>Actinomycetota</taxon>
        <taxon>Actinomycetes</taxon>
        <taxon>Kitasatosporales</taxon>
        <taxon>Streptomycetaceae</taxon>
        <taxon>Streptomyces</taxon>
    </lineage>
</organism>
<feature type="domain" description="AMP-binding enzyme C-terminal" evidence="7">
    <location>
        <begin position="455"/>
        <end position="532"/>
    </location>
</feature>
<keyword evidence="2" id="KW-0436">Ligase</keyword>
<dbReference type="FunFam" id="3.30.300.30:FF:000028">
    <property type="entry name" value="AMP-dependent synthetase"/>
    <property type="match status" value="1"/>
</dbReference>
<dbReference type="GO" id="GO:0005524">
    <property type="term" value="F:ATP binding"/>
    <property type="evidence" value="ECO:0007669"/>
    <property type="project" value="UniProtKB-KW"/>
</dbReference>
<dbReference type="FunFam" id="3.40.50.12780:FF:000058">
    <property type="entry name" value="Acetyl-coenzyme A synthetase"/>
    <property type="match status" value="1"/>
</dbReference>
<evidence type="ECO:0000259" key="7">
    <source>
        <dbReference type="Pfam" id="PF13193"/>
    </source>
</evidence>
<reference evidence="8" key="2">
    <citation type="submission" date="2020-09" db="EMBL/GenBank/DDBJ databases">
        <authorList>
            <person name="Sun Q."/>
            <person name="Ohkuma M."/>
        </authorList>
    </citation>
    <scope>NUCLEOTIDE SEQUENCE</scope>
    <source>
        <strain evidence="8">JCM 4790</strain>
    </source>
</reference>
<evidence type="ECO:0000256" key="2">
    <source>
        <dbReference type="ARBA" id="ARBA00022598"/>
    </source>
</evidence>
<dbReference type="GO" id="GO:0016405">
    <property type="term" value="F:CoA-ligase activity"/>
    <property type="evidence" value="ECO:0007669"/>
    <property type="project" value="UniProtKB-ARBA"/>
</dbReference>
<dbReference type="SUPFAM" id="SSF56801">
    <property type="entry name" value="Acetyl-CoA synthetase-like"/>
    <property type="match status" value="1"/>
</dbReference>
<dbReference type="EMBL" id="BMVU01000033">
    <property type="protein sequence ID" value="GGX94247.1"/>
    <property type="molecule type" value="Genomic_DNA"/>
</dbReference>
<feature type="region of interest" description="Disordered" evidence="5">
    <location>
        <begin position="347"/>
        <end position="366"/>
    </location>
</feature>
<dbReference type="Pfam" id="PF00501">
    <property type="entry name" value="AMP-binding"/>
    <property type="match status" value="1"/>
</dbReference>
<comment type="caution">
    <text evidence="8">The sequence shown here is derived from an EMBL/GenBank/DDBJ whole genome shotgun (WGS) entry which is preliminary data.</text>
</comment>
<evidence type="ECO:0000259" key="6">
    <source>
        <dbReference type="Pfam" id="PF00501"/>
    </source>
</evidence>
<keyword evidence="3" id="KW-0547">Nucleotide-binding</keyword>
<evidence type="ECO:0000313" key="9">
    <source>
        <dbReference type="Proteomes" id="UP000619244"/>
    </source>
</evidence>
<protein>
    <submittedName>
        <fullName evidence="8">AMP-dependent synthetase</fullName>
    </submittedName>
</protein>
<dbReference type="Gene3D" id="3.30.300.30">
    <property type="match status" value="1"/>
</dbReference>
<dbReference type="GO" id="GO:0004321">
    <property type="term" value="F:fatty-acyl-CoA synthase activity"/>
    <property type="evidence" value="ECO:0007669"/>
    <property type="project" value="TreeGrafter"/>
</dbReference>
<keyword evidence="4" id="KW-0067">ATP-binding</keyword>
<evidence type="ECO:0000313" key="8">
    <source>
        <dbReference type="EMBL" id="GGX94247.1"/>
    </source>
</evidence>
<dbReference type="InterPro" id="IPR045851">
    <property type="entry name" value="AMP-bd_C_sf"/>
</dbReference>
<gene>
    <name evidence="8" type="ORF">GCM10010358_55140</name>
</gene>
<evidence type="ECO:0000256" key="5">
    <source>
        <dbReference type="SAM" id="MobiDB-lite"/>
    </source>
</evidence>
<dbReference type="Pfam" id="PF13193">
    <property type="entry name" value="AMP-binding_C"/>
    <property type="match status" value="1"/>
</dbReference>
<dbReference type="Gene3D" id="3.40.50.12780">
    <property type="entry name" value="N-terminal domain of ligase-like"/>
    <property type="match status" value="1"/>
</dbReference>
<accession>A0A918NT86</accession>
<evidence type="ECO:0000256" key="3">
    <source>
        <dbReference type="ARBA" id="ARBA00022741"/>
    </source>
</evidence>